<comment type="caution">
    <text evidence="1">The sequence shown here is derived from an EMBL/GenBank/DDBJ whole genome shotgun (WGS) entry which is preliminary data.</text>
</comment>
<name>A0A0N1ED77_9HELI</name>
<dbReference type="SUPFAM" id="SSF81301">
    <property type="entry name" value="Nucleotidyltransferase"/>
    <property type="match status" value="1"/>
</dbReference>
<evidence type="ECO:0000313" key="2">
    <source>
        <dbReference type="Proteomes" id="UP000037997"/>
    </source>
</evidence>
<dbReference type="PATRIC" id="fig|35818.11.peg.1216"/>
<dbReference type="Gene3D" id="3.30.460.10">
    <property type="entry name" value="Beta Polymerase, domain 2"/>
    <property type="match status" value="1"/>
</dbReference>
<organism evidence="1 2">
    <name type="scientific">Helicobacter pullorum</name>
    <dbReference type="NCBI Taxonomy" id="35818"/>
    <lineage>
        <taxon>Bacteria</taxon>
        <taxon>Pseudomonadati</taxon>
        <taxon>Campylobacterota</taxon>
        <taxon>Epsilonproteobacteria</taxon>
        <taxon>Campylobacterales</taxon>
        <taxon>Helicobacteraceae</taxon>
        <taxon>Helicobacter</taxon>
    </lineage>
</organism>
<dbReference type="InterPro" id="IPR043519">
    <property type="entry name" value="NT_sf"/>
</dbReference>
<dbReference type="SUPFAM" id="SSF81631">
    <property type="entry name" value="PAP/OAS1 substrate-binding domain"/>
    <property type="match status" value="1"/>
</dbReference>
<reference evidence="1 2" key="1">
    <citation type="submission" date="2014-06" db="EMBL/GenBank/DDBJ databases">
        <title>Helicobacter pullorum isolates in fresh chicken meat - phenotypic and genotypic features.</title>
        <authorList>
            <person name="Borges V."/>
            <person name="Santos A."/>
            <person name="Correia C.B."/>
            <person name="Saraiva M."/>
            <person name="Menard A."/>
            <person name="Vieira L."/>
            <person name="Sampaio D.A."/>
            <person name="Gomes J.P."/>
            <person name="Oleastro M."/>
        </authorList>
    </citation>
    <scope>NUCLEOTIDE SEQUENCE [LARGE SCALE GENOMIC DNA]</scope>
    <source>
        <strain evidence="1 2">229334/12</strain>
    </source>
</reference>
<protein>
    <recommendedName>
        <fullName evidence="3">Aminoglycoside 6-adenylyltransferase</fullName>
    </recommendedName>
</protein>
<dbReference type="Proteomes" id="UP000037997">
    <property type="component" value="Unassembled WGS sequence"/>
</dbReference>
<dbReference type="Gene3D" id="1.20.120.330">
    <property type="entry name" value="Nucleotidyltransferases domain 2"/>
    <property type="match status" value="1"/>
</dbReference>
<sequence>MADLVIDSILAFASLHKDIQLVTLEGSRANVNAKKDRFQDYDISFFMEDISSLRQDTSWLGHFGKILMMQMPESMELFPPDLKDGWESYLVLYENGLKIDFTLIPLSDVEYYFTHEKLTQVLLDKNDIASKTMGREIVPSDEDFWPKPLTQRSFDDCLNEFYHLKGYALRAYLRDEAMSMNAYIDSMREALLVLLCWERALEALRGGDSKRALLAPTKPSKDKELDCDERTQELGIHTKRFQYNFSFGKHCKYLPDFLSKGTYKTLLKTYKLGDIAQSCKALKALQRLCDETTSKIAKHTGFVIPNYKKAIHTYYKALKKL</sequence>
<dbReference type="RefSeq" id="WP_054197965.1">
    <property type="nucleotide sequence ID" value="NZ_JNOC01000032.1"/>
</dbReference>
<evidence type="ECO:0000313" key="1">
    <source>
        <dbReference type="EMBL" id="KPH55753.1"/>
    </source>
</evidence>
<evidence type="ECO:0008006" key="3">
    <source>
        <dbReference type="Google" id="ProtNLM"/>
    </source>
</evidence>
<accession>A0A0N1ED77</accession>
<dbReference type="Pfam" id="PF04439">
    <property type="entry name" value="Adenyl_transf"/>
    <property type="match status" value="2"/>
</dbReference>
<dbReference type="EMBL" id="JNOC01000032">
    <property type="protein sequence ID" value="KPH55753.1"/>
    <property type="molecule type" value="Genomic_DNA"/>
</dbReference>
<proteinExistence type="predicted"/>
<dbReference type="AlphaFoldDB" id="A0A0N1ED77"/>
<dbReference type="InterPro" id="IPR007530">
    <property type="entry name" value="Aminoglycoside_adenylylTfrase"/>
</dbReference>
<gene>
    <name evidence="1" type="ORF">HPU229334_06150</name>
</gene>